<dbReference type="AlphaFoldDB" id="A0A8S1YNL1"/>
<dbReference type="Proteomes" id="UP000683925">
    <property type="component" value="Unassembled WGS sequence"/>
</dbReference>
<evidence type="ECO:0000313" key="1">
    <source>
        <dbReference type="EMBL" id="CAD8215238.1"/>
    </source>
</evidence>
<keyword evidence="2" id="KW-1185">Reference proteome</keyword>
<reference evidence="1" key="1">
    <citation type="submission" date="2021-01" db="EMBL/GenBank/DDBJ databases">
        <authorList>
            <consortium name="Genoscope - CEA"/>
            <person name="William W."/>
        </authorList>
    </citation>
    <scope>NUCLEOTIDE SEQUENCE</scope>
</reference>
<sequence length="142" mass="16893">MVIVEGDNIIEQVLSFGEWCELDVKILLQESNNSQWQMVNTTIVNKVGCWNLFNLEYGTNFKIQKSYIKLWQRGKYENNGDLDWHFLEGDRFLILDLTYLKANIRQQKKVGNWERRIGGVWSGEQTKMYNTLQKGSQRRWII</sequence>
<dbReference type="EMBL" id="CAJJDP010000220">
    <property type="protein sequence ID" value="CAD8215238.1"/>
    <property type="molecule type" value="Genomic_DNA"/>
</dbReference>
<proteinExistence type="predicted"/>
<organism evidence="1 2">
    <name type="scientific">Paramecium octaurelia</name>
    <dbReference type="NCBI Taxonomy" id="43137"/>
    <lineage>
        <taxon>Eukaryota</taxon>
        <taxon>Sar</taxon>
        <taxon>Alveolata</taxon>
        <taxon>Ciliophora</taxon>
        <taxon>Intramacronucleata</taxon>
        <taxon>Oligohymenophorea</taxon>
        <taxon>Peniculida</taxon>
        <taxon>Parameciidae</taxon>
        <taxon>Paramecium</taxon>
    </lineage>
</organism>
<gene>
    <name evidence="1" type="ORF">POCTA_138.1.T2160011</name>
</gene>
<name>A0A8S1YNL1_PAROT</name>
<comment type="caution">
    <text evidence="1">The sequence shown here is derived from an EMBL/GenBank/DDBJ whole genome shotgun (WGS) entry which is preliminary data.</text>
</comment>
<evidence type="ECO:0000313" key="2">
    <source>
        <dbReference type="Proteomes" id="UP000683925"/>
    </source>
</evidence>
<accession>A0A8S1YNL1</accession>
<protein>
    <submittedName>
        <fullName evidence="1">Uncharacterized protein</fullName>
    </submittedName>
</protein>